<dbReference type="Proteomes" id="UP000799291">
    <property type="component" value="Unassembled WGS sequence"/>
</dbReference>
<dbReference type="AlphaFoldDB" id="A0A6G1J9K3"/>
<gene>
    <name evidence="1" type="ORF">K458DRAFT_297507</name>
</gene>
<evidence type="ECO:0000313" key="1">
    <source>
        <dbReference type="EMBL" id="KAF2686873.1"/>
    </source>
</evidence>
<evidence type="ECO:0000313" key="2">
    <source>
        <dbReference type="Proteomes" id="UP000799291"/>
    </source>
</evidence>
<reference evidence="1" key="1">
    <citation type="journal article" date="2020" name="Stud. Mycol.">
        <title>101 Dothideomycetes genomes: a test case for predicting lifestyles and emergence of pathogens.</title>
        <authorList>
            <person name="Haridas S."/>
            <person name="Albert R."/>
            <person name="Binder M."/>
            <person name="Bloem J."/>
            <person name="Labutti K."/>
            <person name="Salamov A."/>
            <person name="Andreopoulos B."/>
            <person name="Baker S."/>
            <person name="Barry K."/>
            <person name="Bills G."/>
            <person name="Bluhm B."/>
            <person name="Cannon C."/>
            <person name="Castanera R."/>
            <person name="Culley D."/>
            <person name="Daum C."/>
            <person name="Ezra D."/>
            <person name="Gonzalez J."/>
            <person name="Henrissat B."/>
            <person name="Kuo A."/>
            <person name="Liang C."/>
            <person name="Lipzen A."/>
            <person name="Lutzoni F."/>
            <person name="Magnuson J."/>
            <person name="Mondo S."/>
            <person name="Nolan M."/>
            <person name="Ohm R."/>
            <person name="Pangilinan J."/>
            <person name="Park H.-J."/>
            <person name="Ramirez L."/>
            <person name="Alfaro M."/>
            <person name="Sun H."/>
            <person name="Tritt A."/>
            <person name="Yoshinaga Y."/>
            <person name="Zwiers L.-H."/>
            <person name="Turgeon B."/>
            <person name="Goodwin S."/>
            <person name="Spatafora J."/>
            <person name="Crous P."/>
            <person name="Grigoriev I."/>
        </authorList>
    </citation>
    <scope>NUCLEOTIDE SEQUENCE</scope>
    <source>
        <strain evidence="1">CBS 122367</strain>
    </source>
</reference>
<accession>A0A6G1J9K3</accession>
<dbReference type="OrthoDB" id="437457at2759"/>
<organism evidence="1 2">
    <name type="scientific">Lentithecium fluviatile CBS 122367</name>
    <dbReference type="NCBI Taxonomy" id="1168545"/>
    <lineage>
        <taxon>Eukaryota</taxon>
        <taxon>Fungi</taxon>
        <taxon>Dikarya</taxon>
        <taxon>Ascomycota</taxon>
        <taxon>Pezizomycotina</taxon>
        <taxon>Dothideomycetes</taxon>
        <taxon>Pleosporomycetidae</taxon>
        <taxon>Pleosporales</taxon>
        <taxon>Massarineae</taxon>
        <taxon>Lentitheciaceae</taxon>
        <taxon>Lentithecium</taxon>
    </lineage>
</organism>
<name>A0A6G1J9K3_9PLEO</name>
<feature type="non-terminal residue" evidence="1">
    <location>
        <position position="1"/>
    </location>
</feature>
<proteinExistence type="predicted"/>
<sequence>CKHDGSDGIWVPERIPSNHPIFNNPVLPVPVKLSIPIVIHCVGTQSNNRAYLDCKLATFLNISRERICAASDKKPLSAEHFQAVSMFINHLQDTFGAGEDVQDYMTQEEFEEWFDNYKSNQAENGKRDWETVGSIYA</sequence>
<dbReference type="EMBL" id="MU005576">
    <property type="protein sequence ID" value="KAF2686873.1"/>
    <property type="molecule type" value="Genomic_DNA"/>
</dbReference>
<protein>
    <submittedName>
        <fullName evidence="1">Uncharacterized protein</fullName>
    </submittedName>
</protein>
<keyword evidence="2" id="KW-1185">Reference proteome</keyword>